<keyword evidence="2" id="KW-1185">Reference proteome</keyword>
<sequence>MSETNQRLPPMSWWKWTHDTPETNPIFVRAIIVGVNGGRGSREEIRALVDQDSLSARQFYGEIAFRIGSLNGLTVGMRDFLAECFERISHGEDCRDVLGLRRCKGDKRTPQEQIWACHCVVETLCFGYGLSENQAFCLLGSYFNKSESTYRKLKDHQYASVARTMLQQGDVIATGPGLEDLVNLIPYLFPNHEG</sequence>
<proteinExistence type="predicted"/>
<accession>A0A850REH2</accession>
<reference evidence="1 2" key="1">
    <citation type="submission" date="2020-06" db="EMBL/GenBank/DDBJ databases">
        <title>Whole-genome sequence of Allochromatium humboldtianum DSM 21881, type strain.</title>
        <authorList>
            <person name="Kyndt J.A."/>
            <person name="Meyer T.E."/>
        </authorList>
    </citation>
    <scope>NUCLEOTIDE SEQUENCE [LARGE SCALE GENOMIC DNA]</scope>
    <source>
        <strain evidence="1 2">DSM 21881</strain>
    </source>
</reference>
<dbReference type="EMBL" id="JABZEO010000020">
    <property type="protein sequence ID" value="NVZ11375.1"/>
    <property type="molecule type" value="Genomic_DNA"/>
</dbReference>
<evidence type="ECO:0000313" key="2">
    <source>
        <dbReference type="Proteomes" id="UP000592294"/>
    </source>
</evidence>
<name>A0A850REH2_9GAMM</name>
<gene>
    <name evidence="1" type="ORF">HW932_19170</name>
</gene>
<dbReference type="AlphaFoldDB" id="A0A850REH2"/>
<protein>
    <submittedName>
        <fullName evidence="1">Uncharacterized protein</fullName>
    </submittedName>
</protein>
<evidence type="ECO:0000313" key="1">
    <source>
        <dbReference type="EMBL" id="NVZ11375.1"/>
    </source>
</evidence>
<comment type="caution">
    <text evidence="1">The sequence shown here is derived from an EMBL/GenBank/DDBJ whole genome shotgun (WGS) entry which is preliminary data.</text>
</comment>
<dbReference type="Proteomes" id="UP000592294">
    <property type="component" value="Unassembled WGS sequence"/>
</dbReference>
<dbReference type="RefSeq" id="WP_176978076.1">
    <property type="nucleotide sequence ID" value="NZ_JABZEO010000020.1"/>
</dbReference>
<organism evidence="1 2">
    <name type="scientific">Allochromatium humboldtianum</name>
    <dbReference type="NCBI Taxonomy" id="504901"/>
    <lineage>
        <taxon>Bacteria</taxon>
        <taxon>Pseudomonadati</taxon>
        <taxon>Pseudomonadota</taxon>
        <taxon>Gammaproteobacteria</taxon>
        <taxon>Chromatiales</taxon>
        <taxon>Chromatiaceae</taxon>
        <taxon>Allochromatium</taxon>
    </lineage>
</organism>